<dbReference type="EMBL" id="CP021377">
    <property type="protein sequence ID" value="ART82991.1"/>
    <property type="molecule type" value="Genomic_DNA"/>
</dbReference>
<dbReference type="Gene3D" id="3.40.50.720">
    <property type="entry name" value="NAD(P)-binding Rossmann-like Domain"/>
    <property type="match status" value="1"/>
</dbReference>
<dbReference type="AlphaFoldDB" id="A0A1Y0D621"/>
<dbReference type="OrthoDB" id="9785812at2"/>
<dbReference type="InterPro" id="IPR036291">
    <property type="entry name" value="NAD(P)-bd_dom_sf"/>
</dbReference>
<dbReference type="SUPFAM" id="SSF51735">
    <property type="entry name" value="NAD(P)-binding Rossmann-fold domains"/>
    <property type="match status" value="1"/>
</dbReference>
<dbReference type="Pfam" id="PF13602">
    <property type="entry name" value="ADH_zinc_N_2"/>
    <property type="match status" value="1"/>
</dbReference>
<dbReference type="Gene3D" id="3.90.180.10">
    <property type="entry name" value="Medium-chain alcohol dehydrogenases, catalytic domain"/>
    <property type="match status" value="1"/>
</dbReference>
<dbReference type="InterPro" id="IPR002364">
    <property type="entry name" value="Quin_OxRdtase/zeta-crystal_CS"/>
</dbReference>
<dbReference type="SMART" id="SM00829">
    <property type="entry name" value="PKS_ER"/>
    <property type="match status" value="1"/>
</dbReference>
<reference evidence="2 3" key="1">
    <citation type="journal article" date="2014" name="Int. J. Syst. Evol. Microbiol.">
        <title>Oceanisphaera profunda sp. nov., a marine bacterium isolated from deep-sea sediment, and emended description of the genus Oceanisphaera.</title>
        <authorList>
            <person name="Xu Z."/>
            <person name="Zhang X.Y."/>
            <person name="Su H.N."/>
            <person name="Yu Z.C."/>
            <person name="Liu C."/>
            <person name="Li H."/>
            <person name="Chen X.L."/>
            <person name="Song X.Y."/>
            <person name="Xie B.B."/>
            <person name="Qin Q.L."/>
            <person name="Zhou B.C."/>
            <person name="Shi M."/>
            <person name="Huang Y."/>
            <person name="Zhang Y.Z."/>
        </authorList>
    </citation>
    <scope>NUCLEOTIDE SEQUENCE [LARGE SCALE GENOMIC DNA]</scope>
    <source>
        <strain evidence="2 3">SM1222</strain>
    </source>
</reference>
<dbReference type="InterPro" id="IPR052733">
    <property type="entry name" value="Chloroplast_QOR"/>
</dbReference>
<organism evidence="2 3">
    <name type="scientific">Oceanisphaera profunda</name>
    <dbReference type="NCBI Taxonomy" id="1416627"/>
    <lineage>
        <taxon>Bacteria</taxon>
        <taxon>Pseudomonadati</taxon>
        <taxon>Pseudomonadota</taxon>
        <taxon>Gammaproteobacteria</taxon>
        <taxon>Aeromonadales</taxon>
        <taxon>Aeromonadaceae</taxon>
        <taxon>Oceanisphaera</taxon>
    </lineage>
</organism>
<evidence type="ECO:0000313" key="3">
    <source>
        <dbReference type="Proteomes" id="UP000243937"/>
    </source>
</evidence>
<evidence type="ECO:0000259" key="1">
    <source>
        <dbReference type="SMART" id="SM00829"/>
    </source>
</evidence>
<accession>A0A1Y0D621</accession>
<dbReference type="InterPro" id="IPR013154">
    <property type="entry name" value="ADH-like_N"/>
</dbReference>
<feature type="domain" description="Enoyl reductase (ER)" evidence="1">
    <location>
        <begin position="10"/>
        <end position="308"/>
    </location>
</feature>
<dbReference type="Pfam" id="PF08240">
    <property type="entry name" value="ADH_N"/>
    <property type="match status" value="1"/>
</dbReference>
<gene>
    <name evidence="2" type="ORF">CBP31_10420</name>
</gene>
<dbReference type="RefSeq" id="WP_087037051.1">
    <property type="nucleotide sequence ID" value="NZ_CP021377.1"/>
</dbReference>
<dbReference type="GO" id="GO:0008270">
    <property type="term" value="F:zinc ion binding"/>
    <property type="evidence" value="ECO:0007669"/>
    <property type="project" value="InterPro"/>
</dbReference>
<dbReference type="PANTHER" id="PTHR44013">
    <property type="entry name" value="ZINC-TYPE ALCOHOL DEHYDROGENASE-LIKE PROTEIN C16A3.02C"/>
    <property type="match status" value="1"/>
</dbReference>
<dbReference type="InterPro" id="IPR020843">
    <property type="entry name" value="ER"/>
</dbReference>
<dbReference type="SUPFAM" id="SSF50129">
    <property type="entry name" value="GroES-like"/>
    <property type="match status" value="1"/>
</dbReference>
<evidence type="ECO:0000313" key="2">
    <source>
        <dbReference type="EMBL" id="ART82991.1"/>
    </source>
</evidence>
<dbReference type="CDD" id="cd05289">
    <property type="entry name" value="MDR_like_2"/>
    <property type="match status" value="1"/>
</dbReference>
<proteinExistence type="predicted"/>
<name>A0A1Y0D621_9GAMM</name>
<sequence length="310" mass="32670">MKQLMIKAFGDASQLGLVEREPAPLATNEIRVKMHFAGVNPVDAKTRAGLGWGAEAIKDQLPWAPGLEMMGTVMELGAEVSIYHLGDRVFGLLGGGGYSEQLVVPANALLRVPRAVSDETAAGLSLAGITAWQGLTEHGALKAGERVLISAAAGGVGHLAVQLAKDLGATVIALASPHNHEFLRSLGADQVLDYREAGQLAALAPVDLLLDLVGGESGLSLLSQVKKEGRVVTVPTNTAEQVIAAAQPLGLNATGMLKHNDNQQLAKLMQMVVEQRLRVEISHVYPLAEGELAHRQIETGHTRGKILLKG</sequence>
<dbReference type="GO" id="GO:0016491">
    <property type="term" value="F:oxidoreductase activity"/>
    <property type="evidence" value="ECO:0007669"/>
    <property type="project" value="InterPro"/>
</dbReference>
<dbReference type="PANTHER" id="PTHR44013:SF1">
    <property type="entry name" value="ZINC-TYPE ALCOHOL DEHYDROGENASE-LIKE PROTEIN C16A3.02C"/>
    <property type="match status" value="1"/>
</dbReference>
<dbReference type="Proteomes" id="UP000243937">
    <property type="component" value="Chromosome"/>
</dbReference>
<keyword evidence="3" id="KW-1185">Reference proteome</keyword>
<dbReference type="KEGG" id="opf:CBP31_10420"/>
<protein>
    <submittedName>
        <fullName evidence="2">Alanine dehydrogenase</fullName>
    </submittedName>
</protein>
<dbReference type="PROSITE" id="PS01162">
    <property type="entry name" value="QOR_ZETA_CRYSTAL"/>
    <property type="match status" value="1"/>
</dbReference>
<dbReference type="InterPro" id="IPR011032">
    <property type="entry name" value="GroES-like_sf"/>
</dbReference>